<proteinExistence type="predicted"/>
<name>A0A9P5PJ86_9AGAR</name>
<evidence type="ECO:0000313" key="1">
    <source>
        <dbReference type="EMBL" id="KAF9063627.1"/>
    </source>
</evidence>
<protein>
    <submittedName>
        <fullName evidence="1">Uncharacterized protein</fullName>
    </submittedName>
</protein>
<accession>A0A9P5PJ86</accession>
<comment type="caution">
    <text evidence="1">The sequence shown here is derived from an EMBL/GenBank/DDBJ whole genome shotgun (WGS) entry which is preliminary data.</text>
</comment>
<dbReference type="Proteomes" id="UP000772434">
    <property type="component" value="Unassembled WGS sequence"/>
</dbReference>
<reference evidence="1" key="1">
    <citation type="submission" date="2020-11" db="EMBL/GenBank/DDBJ databases">
        <authorList>
            <consortium name="DOE Joint Genome Institute"/>
            <person name="Ahrendt S."/>
            <person name="Riley R."/>
            <person name="Andreopoulos W."/>
            <person name="Labutti K."/>
            <person name="Pangilinan J."/>
            <person name="Ruiz-Duenas F.J."/>
            <person name="Barrasa J.M."/>
            <person name="Sanchez-Garcia M."/>
            <person name="Camarero S."/>
            <person name="Miyauchi S."/>
            <person name="Serrano A."/>
            <person name="Linde D."/>
            <person name="Babiker R."/>
            <person name="Drula E."/>
            <person name="Ayuso-Fernandez I."/>
            <person name="Pacheco R."/>
            <person name="Padilla G."/>
            <person name="Ferreira P."/>
            <person name="Barriuso J."/>
            <person name="Kellner H."/>
            <person name="Castanera R."/>
            <person name="Alfaro M."/>
            <person name="Ramirez L."/>
            <person name="Pisabarro A.G."/>
            <person name="Kuo A."/>
            <person name="Tritt A."/>
            <person name="Lipzen A."/>
            <person name="He G."/>
            <person name="Yan M."/>
            <person name="Ng V."/>
            <person name="Cullen D."/>
            <person name="Martin F."/>
            <person name="Rosso M.-N."/>
            <person name="Henrissat B."/>
            <person name="Hibbett D."/>
            <person name="Martinez A.T."/>
            <person name="Grigoriev I.V."/>
        </authorList>
    </citation>
    <scope>NUCLEOTIDE SEQUENCE</scope>
    <source>
        <strain evidence="1">AH 40177</strain>
    </source>
</reference>
<gene>
    <name evidence="1" type="ORF">BDP27DRAFT_1367875</name>
</gene>
<keyword evidence="2" id="KW-1185">Reference proteome</keyword>
<dbReference type="AlphaFoldDB" id="A0A9P5PJ86"/>
<dbReference type="EMBL" id="JADNRY010000142">
    <property type="protein sequence ID" value="KAF9063627.1"/>
    <property type="molecule type" value="Genomic_DNA"/>
</dbReference>
<organism evidence="1 2">
    <name type="scientific">Rhodocollybia butyracea</name>
    <dbReference type="NCBI Taxonomy" id="206335"/>
    <lineage>
        <taxon>Eukaryota</taxon>
        <taxon>Fungi</taxon>
        <taxon>Dikarya</taxon>
        <taxon>Basidiomycota</taxon>
        <taxon>Agaricomycotina</taxon>
        <taxon>Agaricomycetes</taxon>
        <taxon>Agaricomycetidae</taxon>
        <taxon>Agaricales</taxon>
        <taxon>Marasmiineae</taxon>
        <taxon>Omphalotaceae</taxon>
        <taxon>Rhodocollybia</taxon>
    </lineage>
</organism>
<dbReference type="OrthoDB" id="10255449at2759"/>
<evidence type="ECO:0000313" key="2">
    <source>
        <dbReference type="Proteomes" id="UP000772434"/>
    </source>
</evidence>
<sequence length="264" mass="28863">MATQLVASTPAAVARVALKHQRKLSLKIIGTSGPSQAETVELVKDNDNTLDFETAPSDLRSASYRIEEKTQIKLTFYRNGWKHYPSNSTTNTIISLVPSPASIPKIPGQASQRTSTMQSCHPTQSYHTFKAGSGGCGICRNTYAKILCGSACDVVNGLKGNNEREVSVYEDKGVLAGSDWEITMEFETKFYLYTTTITASICEFLLNDMKLQILPASRLHLYALTSLYTLPPPSIRSTSLAEQWNRAGGIADSGDMVVAEQKVK</sequence>